<evidence type="ECO:0000313" key="2">
    <source>
        <dbReference type="Proteomes" id="UP000248329"/>
    </source>
</evidence>
<dbReference type="Proteomes" id="UP000248329">
    <property type="component" value="Unassembled WGS sequence"/>
</dbReference>
<sequence>MDTPSLVRKLIDIGIEHELKDYAIGLFRDKKVSLGKAAEISGISKRAMLELLKERDIPLNTSTRDIQKDFNAATE</sequence>
<protein>
    <submittedName>
        <fullName evidence="1">Uncharacterized protein</fullName>
    </submittedName>
</protein>
<proteinExistence type="predicted"/>
<name>A0AC61KXP5_9EURY</name>
<organism evidence="1 2">
    <name type="scientific">Candidatus Methanogaster sp</name>
    <dbReference type="NCBI Taxonomy" id="3386292"/>
    <lineage>
        <taxon>Archaea</taxon>
        <taxon>Methanobacteriati</taxon>
        <taxon>Methanobacteriota</taxon>
        <taxon>Stenosarchaea group</taxon>
        <taxon>Methanomicrobia</taxon>
        <taxon>Methanosarcinales</taxon>
        <taxon>ANME-2 cluster</taxon>
        <taxon>Candidatus Methanogasteraceae</taxon>
        <taxon>Candidatus Methanogaster</taxon>
    </lineage>
</organism>
<reference evidence="1" key="1">
    <citation type="submission" date="2018-01" db="EMBL/GenBank/DDBJ databases">
        <authorList>
            <person name="Krukenberg V."/>
        </authorList>
    </citation>
    <scope>NUCLEOTIDE SEQUENCE</scope>
    <source>
        <strain evidence="1">E20ANME2</strain>
    </source>
</reference>
<evidence type="ECO:0000313" key="1">
    <source>
        <dbReference type="EMBL" id="PXF55406.1"/>
    </source>
</evidence>
<dbReference type="EMBL" id="PQXF01000133">
    <property type="protein sequence ID" value="PXF55406.1"/>
    <property type="molecule type" value="Genomic_DNA"/>
</dbReference>
<comment type="caution">
    <text evidence="1">The sequence shown here is derived from an EMBL/GenBank/DDBJ whole genome shotgun (WGS) entry which is preliminary data.</text>
</comment>
<accession>A0AC61KXP5</accession>
<gene>
    <name evidence="1" type="ORF">C4B59_17520</name>
</gene>